<keyword evidence="1" id="KW-0472">Membrane</keyword>
<organism evidence="2">
    <name type="scientific">marine sediment metagenome</name>
    <dbReference type="NCBI Taxonomy" id="412755"/>
    <lineage>
        <taxon>unclassified sequences</taxon>
        <taxon>metagenomes</taxon>
        <taxon>ecological metagenomes</taxon>
    </lineage>
</organism>
<dbReference type="EMBL" id="BART01033204">
    <property type="protein sequence ID" value="GAH17844.1"/>
    <property type="molecule type" value="Genomic_DNA"/>
</dbReference>
<reference evidence="2" key="1">
    <citation type="journal article" date="2014" name="Front. Microbiol.">
        <title>High frequency of phylogenetically diverse reductive dehalogenase-homologous genes in deep subseafloor sedimentary metagenomes.</title>
        <authorList>
            <person name="Kawai M."/>
            <person name="Futagami T."/>
            <person name="Toyoda A."/>
            <person name="Takaki Y."/>
            <person name="Nishi S."/>
            <person name="Hori S."/>
            <person name="Arai W."/>
            <person name="Tsubouchi T."/>
            <person name="Morono Y."/>
            <person name="Uchiyama I."/>
            <person name="Ito T."/>
            <person name="Fujiyama A."/>
            <person name="Inagaki F."/>
            <person name="Takami H."/>
        </authorList>
    </citation>
    <scope>NUCLEOTIDE SEQUENCE</scope>
    <source>
        <strain evidence="2">Expedition CK06-06</strain>
    </source>
</reference>
<proteinExistence type="predicted"/>
<evidence type="ECO:0000313" key="2">
    <source>
        <dbReference type="EMBL" id="GAH17844.1"/>
    </source>
</evidence>
<evidence type="ECO:0000256" key="1">
    <source>
        <dbReference type="SAM" id="Phobius"/>
    </source>
</evidence>
<comment type="caution">
    <text evidence="2">The sequence shown here is derived from an EMBL/GenBank/DDBJ whole genome shotgun (WGS) entry which is preliminary data.</text>
</comment>
<feature type="transmembrane region" description="Helical" evidence="1">
    <location>
        <begin position="25"/>
        <end position="45"/>
    </location>
</feature>
<keyword evidence="1" id="KW-1133">Transmembrane helix</keyword>
<keyword evidence="1" id="KW-0812">Transmembrane</keyword>
<dbReference type="AlphaFoldDB" id="X1EL23"/>
<gene>
    <name evidence="2" type="ORF">S01H4_57142</name>
</gene>
<protein>
    <submittedName>
        <fullName evidence="2">Uncharacterized protein</fullName>
    </submittedName>
</protein>
<name>X1EL23_9ZZZZ</name>
<sequence>MVKEIGFKTNVVNRKIKGGMSIQSYLFIASLAFGWVGFFVAKELLRRVKRKRMKKAGFTYIGRLRR</sequence>
<accession>X1EL23</accession>